<keyword evidence="4" id="KW-1185">Reference proteome</keyword>
<accession>A0A0E0CU21</accession>
<dbReference type="Gramene" id="OMERI03G00900.1">
    <property type="protein sequence ID" value="OMERI03G00900.1"/>
    <property type="gene ID" value="OMERI03G00900"/>
</dbReference>
<proteinExistence type="predicted"/>
<dbReference type="eggNOG" id="ENOG502SXHF">
    <property type="taxonomic scope" value="Eukaryota"/>
</dbReference>
<feature type="transmembrane region" description="Helical" evidence="2">
    <location>
        <begin position="61"/>
        <end position="84"/>
    </location>
</feature>
<evidence type="ECO:0000256" key="2">
    <source>
        <dbReference type="SAM" id="Phobius"/>
    </source>
</evidence>
<keyword evidence="2" id="KW-0472">Membrane</keyword>
<evidence type="ECO:0000313" key="4">
    <source>
        <dbReference type="Proteomes" id="UP000008021"/>
    </source>
</evidence>
<feature type="region of interest" description="Disordered" evidence="1">
    <location>
        <begin position="18"/>
        <end position="41"/>
    </location>
</feature>
<feature type="compositionally biased region" description="Basic and acidic residues" evidence="1">
    <location>
        <begin position="32"/>
        <end position="41"/>
    </location>
</feature>
<dbReference type="Proteomes" id="UP000008021">
    <property type="component" value="Chromosome 3"/>
</dbReference>
<protein>
    <submittedName>
        <fullName evidence="3">Uncharacterized protein</fullName>
    </submittedName>
</protein>
<sequence length="156" mass="16412">MAAALRWMAAARRTRAWRADATHGSGGAEADGAQRVDAEASPSLRHDVHDVRVRYTKKSSLMMPLLLIILVVAAASTTVARSAWVGDYASNHGCGETAAAELCDPGDPAANRACNDACYYNGCRGGRCILLYRGYLDGGDGSGGGRRGIGRGCHCR</sequence>
<organism evidence="3">
    <name type="scientific">Oryza meridionalis</name>
    <dbReference type="NCBI Taxonomy" id="40149"/>
    <lineage>
        <taxon>Eukaryota</taxon>
        <taxon>Viridiplantae</taxon>
        <taxon>Streptophyta</taxon>
        <taxon>Embryophyta</taxon>
        <taxon>Tracheophyta</taxon>
        <taxon>Spermatophyta</taxon>
        <taxon>Magnoliopsida</taxon>
        <taxon>Liliopsida</taxon>
        <taxon>Poales</taxon>
        <taxon>Poaceae</taxon>
        <taxon>BOP clade</taxon>
        <taxon>Oryzoideae</taxon>
        <taxon>Oryzeae</taxon>
        <taxon>Oryzinae</taxon>
        <taxon>Oryza</taxon>
    </lineage>
</organism>
<reference evidence="3" key="1">
    <citation type="submission" date="2015-04" db="UniProtKB">
        <authorList>
            <consortium name="EnsemblPlants"/>
        </authorList>
    </citation>
    <scope>IDENTIFICATION</scope>
</reference>
<dbReference type="EnsemblPlants" id="OMERI03G00900.1">
    <property type="protein sequence ID" value="OMERI03G00900.1"/>
    <property type="gene ID" value="OMERI03G00900"/>
</dbReference>
<name>A0A0E0CU21_9ORYZ</name>
<keyword evidence="2" id="KW-1133">Transmembrane helix</keyword>
<evidence type="ECO:0000313" key="3">
    <source>
        <dbReference type="EnsemblPlants" id="OMERI03G00900.1"/>
    </source>
</evidence>
<evidence type="ECO:0000256" key="1">
    <source>
        <dbReference type="SAM" id="MobiDB-lite"/>
    </source>
</evidence>
<dbReference type="AlphaFoldDB" id="A0A0E0CU21"/>
<keyword evidence="2" id="KW-0812">Transmembrane</keyword>
<reference evidence="3" key="2">
    <citation type="submission" date="2018-05" db="EMBL/GenBank/DDBJ databases">
        <title>OmerRS3 (Oryza meridionalis Reference Sequence Version 3).</title>
        <authorList>
            <person name="Zhang J."/>
            <person name="Kudrna D."/>
            <person name="Lee S."/>
            <person name="Talag J."/>
            <person name="Welchert J."/>
            <person name="Wing R.A."/>
        </authorList>
    </citation>
    <scope>NUCLEOTIDE SEQUENCE [LARGE SCALE GENOMIC DNA]</scope>
    <source>
        <strain evidence="3">cv. OR44</strain>
    </source>
</reference>